<sequence length="982" mass="109877">MNENALVVSAVEHGESSRFERFDAPRPGTYWRLLQDVTGEEDGKQIESNPLDAGIVLLLESIEYADGEPHVYKFAAHPGVPEREAYPSLFHADCFWRYWTYCPEAAQVRERELLALHQEMAQTQARLLEPPPAAKPIANLGYDPSAPTQAEGQALATPEQLRDMTVYAERLKKNAEATQKWIAKHSEALKGQGEALARFHMERATVGLAAAQGQLDAVKGILRTVENLKIYTGDGVEVTQLRQGASAPAELPLTIYQELLSLDEELLLHLEVNGLDHTHLDSVATVLADDALLQRLVPAARGMVLCRFRSSYKEFVKPSRPGDIGAAMANQQLNQISQLHMLLVRDGEQVYLVEGPEFLQKIKQLMPNAAEQLGHFSGRNGETIRRDDLAYAMAQRRQLGALDAYAKVLTMLWGLRDRDVLFANWAVPAFASWLDWGFQERYLRLVDQSVMLGVERPSYDAYRQQQNQYLAAGAWVAVRASALFEQRFIPGAFASQETRQFNNRWAHSRVYGLKQRTPIIGCVRRDKRGDYIEVPLVHEGYNRSGREITGKLYLCREAMQEVLVLDRVHASDLTYYLTSRAQRRSYNDYIQLFQAARTWVAERDRAEGPLRAELCQAVAAARIPHDADALEGAITAALAVARTARRDKCSPAPDSSSYPAYRKGALDTLHALLTDQAGRTAAVDAWCQRQGRRPLRLVSTGKGEFKVYLEPVASEHQVLLGDARHASSAAVTFDPHTGEAVLGGWQRELLRASASEHVIHDWKYITRFAGDPVATSYLDRHDRTIDDGAAKWLAQKSLLGTLRYDQAESLLALPVQQSDSFRRGLDMANLASHAISSRSNKIVRHRLRFAIGIVHARGRPCMLMAEHDSLAYCYANANAAGKQACVDLIRAWYKTPEPAVQRLVQGELDWTPCYVDLSAVWTYRDQARCDDLDHSGTLFEGNVLDPALSEKENSERDIRCMGLTSVGAELFPWLASRTLQAL</sequence>
<dbReference type="RefSeq" id="WP_042825185.1">
    <property type="nucleotide sequence ID" value="NZ_KN173626.1"/>
</dbReference>
<dbReference type="EMBL" id="JPHD02000143">
    <property type="protein sequence ID" value="KGE50351.1"/>
    <property type="molecule type" value="Genomic_DNA"/>
</dbReference>
<accession>A0A098PUJ6</accession>
<name>A0A098PUJ6_9XANT</name>
<gene>
    <name evidence="1" type="ORF">GW15_0221550</name>
</gene>
<evidence type="ECO:0000313" key="1">
    <source>
        <dbReference type="EMBL" id="KGE50351.1"/>
    </source>
</evidence>
<dbReference type="AlphaFoldDB" id="A0A098PUJ6"/>
<dbReference type="STRING" id="325777.GW15_0221550"/>
<proteinExistence type="predicted"/>
<dbReference type="eggNOG" id="ENOG502Z8R8">
    <property type="taxonomic scope" value="Bacteria"/>
</dbReference>
<dbReference type="Proteomes" id="UP000028012">
    <property type="component" value="Unassembled WGS sequence"/>
</dbReference>
<reference evidence="1 2" key="1">
    <citation type="submission" date="2014-09" db="EMBL/GenBank/DDBJ databases">
        <title>A draft genome sequence for Xanthomonas axonopodis pv. vasculorum NCPPB 900.</title>
        <authorList>
            <person name="Harrison J."/>
            <person name="Studholme D.J."/>
        </authorList>
    </citation>
    <scope>NUCLEOTIDE SEQUENCE [LARGE SCALE GENOMIC DNA]</scope>
    <source>
        <strain evidence="1 2">NCPPB 900</strain>
    </source>
</reference>
<protein>
    <submittedName>
        <fullName evidence="1">Uncharacterized protein</fullName>
    </submittedName>
</protein>
<organism evidence="1 2">
    <name type="scientific">Xanthomonas axonopodis pv. vasculorum</name>
    <dbReference type="NCBI Taxonomy" id="325777"/>
    <lineage>
        <taxon>Bacteria</taxon>
        <taxon>Pseudomonadati</taxon>
        <taxon>Pseudomonadota</taxon>
        <taxon>Gammaproteobacteria</taxon>
        <taxon>Lysobacterales</taxon>
        <taxon>Lysobacteraceae</taxon>
        <taxon>Xanthomonas</taxon>
    </lineage>
</organism>
<dbReference type="HOGENOM" id="CLU_307340_0_0_6"/>
<evidence type="ECO:0000313" key="2">
    <source>
        <dbReference type="Proteomes" id="UP000028012"/>
    </source>
</evidence>
<comment type="caution">
    <text evidence="1">The sequence shown here is derived from an EMBL/GenBank/DDBJ whole genome shotgun (WGS) entry which is preliminary data.</text>
</comment>